<evidence type="ECO:0000256" key="6">
    <source>
        <dbReference type="SAM" id="MobiDB-lite"/>
    </source>
</evidence>
<keyword evidence="5" id="KW-0325">Glycoprotein</keyword>
<dbReference type="PANTHER" id="PTHR23502">
    <property type="entry name" value="MAJOR FACILITATOR SUPERFAMILY"/>
    <property type="match status" value="1"/>
</dbReference>
<evidence type="ECO:0000313" key="10">
    <source>
        <dbReference type="Proteomes" id="UP000777438"/>
    </source>
</evidence>
<reference evidence="9 10" key="1">
    <citation type="journal article" date="2021" name="Nat. Commun.">
        <title>Genetic determinants of endophytism in the Arabidopsis root mycobiome.</title>
        <authorList>
            <person name="Mesny F."/>
            <person name="Miyauchi S."/>
            <person name="Thiergart T."/>
            <person name="Pickel B."/>
            <person name="Atanasova L."/>
            <person name="Karlsson M."/>
            <person name="Huettel B."/>
            <person name="Barry K.W."/>
            <person name="Haridas S."/>
            <person name="Chen C."/>
            <person name="Bauer D."/>
            <person name="Andreopoulos W."/>
            <person name="Pangilinan J."/>
            <person name="LaButti K."/>
            <person name="Riley R."/>
            <person name="Lipzen A."/>
            <person name="Clum A."/>
            <person name="Drula E."/>
            <person name="Henrissat B."/>
            <person name="Kohler A."/>
            <person name="Grigoriev I.V."/>
            <person name="Martin F.M."/>
            <person name="Hacquard S."/>
        </authorList>
    </citation>
    <scope>NUCLEOTIDE SEQUENCE [LARGE SCALE GENOMIC DNA]</scope>
    <source>
        <strain evidence="9 10">MPI-CAGE-CH-0241</strain>
    </source>
</reference>
<dbReference type="InterPro" id="IPR011701">
    <property type="entry name" value="MFS"/>
</dbReference>
<dbReference type="AlphaFoldDB" id="A0A9P8W4H4"/>
<keyword evidence="4 7" id="KW-0472">Membrane</keyword>
<dbReference type="Proteomes" id="UP000777438">
    <property type="component" value="Unassembled WGS sequence"/>
</dbReference>
<dbReference type="GO" id="GO:0022857">
    <property type="term" value="F:transmembrane transporter activity"/>
    <property type="evidence" value="ECO:0007669"/>
    <property type="project" value="InterPro"/>
</dbReference>
<organism evidence="9 10">
    <name type="scientific">Thelonectria olida</name>
    <dbReference type="NCBI Taxonomy" id="1576542"/>
    <lineage>
        <taxon>Eukaryota</taxon>
        <taxon>Fungi</taxon>
        <taxon>Dikarya</taxon>
        <taxon>Ascomycota</taxon>
        <taxon>Pezizomycotina</taxon>
        <taxon>Sordariomycetes</taxon>
        <taxon>Hypocreomycetidae</taxon>
        <taxon>Hypocreales</taxon>
        <taxon>Nectriaceae</taxon>
        <taxon>Thelonectria</taxon>
    </lineage>
</organism>
<feature type="region of interest" description="Disordered" evidence="6">
    <location>
        <begin position="1"/>
        <end position="35"/>
    </location>
</feature>
<keyword evidence="10" id="KW-1185">Reference proteome</keyword>
<feature type="transmembrane region" description="Helical" evidence="7">
    <location>
        <begin position="45"/>
        <end position="64"/>
    </location>
</feature>
<feature type="transmembrane region" description="Helical" evidence="7">
    <location>
        <begin position="187"/>
        <end position="211"/>
    </location>
</feature>
<keyword evidence="3 7" id="KW-1133">Transmembrane helix</keyword>
<dbReference type="PANTHER" id="PTHR23502:SF26">
    <property type="entry name" value="MAJOR FACILITATOR SUPERFAMILY (MFS) PROFILE DOMAIN-CONTAINING PROTEIN"/>
    <property type="match status" value="1"/>
</dbReference>
<evidence type="ECO:0000313" key="9">
    <source>
        <dbReference type="EMBL" id="KAH6889366.1"/>
    </source>
</evidence>
<evidence type="ECO:0000256" key="7">
    <source>
        <dbReference type="SAM" id="Phobius"/>
    </source>
</evidence>
<evidence type="ECO:0000256" key="1">
    <source>
        <dbReference type="ARBA" id="ARBA00004141"/>
    </source>
</evidence>
<dbReference type="InterPro" id="IPR036259">
    <property type="entry name" value="MFS_trans_sf"/>
</dbReference>
<protein>
    <submittedName>
        <fullName evidence="9">MFS multidrug transporter</fullName>
    </submittedName>
</protein>
<dbReference type="Gene3D" id="1.20.1720.10">
    <property type="entry name" value="Multidrug resistance protein D"/>
    <property type="match status" value="1"/>
</dbReference>
<name>A0A9P8W4H4_9HYPO</name>
<feature type="transmembrane region" description="Helical" evidence="7">
    <location>
        <begin position="76"/>
        <end position="98"/>
    </location>
</feature>
<evidence type="ECO:0000256" key="2">
    <source>
        <dbReference type="ARBA" id="ARBA00022692"/>
    </source>
</evidence>
<dbReference type="SUPFAM" id="SSF103473">
    <property type="entry name" value="MFS general substrate transporter"/>
    <property type="match status" value="1"/>
</dbReference>
<proteinExistence type="predicted"/>
<feature type="compositionally biased region" description="Polar residues" evidence="6">
    <location>
        <begin position="13"/>
        <end position="35"/>
    </location>
</feature>
<dbReference type="EMBL" id="JAGPYM010000011">
    <property type="protein sequence ID" value="KAH6889366.1"/>
    <property type="molecule type" value="Genomic_DNA"/>
</dbReference>
<gene>
    <name evidence="9" type="ORF">B0T10DRAFT_529362</name>
</gene>
<evidence type="ECO:0000256" key="3">
    <source>
        <dbReference type="ARBA" id="ARBA00022989"/>
    </source>
</evidence>
<dbReference type="InterPro" id="IPR020846">
    <property type="entry name" value="MFS_dom"/>
</dbReference>
<accession>A0A9P8W4H4</accession>
<feature type="transmembrane region" description="Helical" evidence="7">
    <location>
        <begin position="345"/>
        <end position="365"/>
    </location>
</feature>
<feature type="domain" description="Major facilitator superfamily (MFS) profile" evidence="8">
    <location>
        <begin position="45"/>
        <end position="417"/>
    </location>
</feature>
<dbReference type="OrthoDB" id="440553at2759"/>
<sequence length="417" mass="44927">MSDAAVAQGDSRPGSSNIEARCQDQSVQSDTSPYRMSSRRQKWNLVFLVSLAGSFSPPSSHIYFPAIDSISSELGASTSLVALTITWYMIVQGIAPSAFGAVSYTRGRRFTFTVVLAIYKEAKLALAYISSYPMLLVLRGVQAAGSSATISISTGVIADITAPTTHPNGMIGQAIGPVIGGTLNSRWGFRSIFCLLFVLSLLVLVMLSIFLPETQRRTAGNGSVPLTGFHKPWIYVAHPPKEWASSPGSQTLQPNHLLSMTVLLHSFPQLNQWQVGLCFLPNGLGCAIGSIVTGRLMDRTFKDVETQYREEHGLGDANRGFFVTMALYGPSYEFNDLRKGFPPNLIASLGLQFLVAFTAAAVFNINSVLMVDYFPDGPASATATNNLFRCILGAAGASAIEPLIDVVRPRNAFLILA</sequence>
<evidence type="ECO:0000256" key="5">
    <source>
        <dbReference type="ARBA" id="ARBA00023180"/>
    </source>
</evidence>
<dbReference type="Pfam" id="PF07690">
    <property type="entry name" value="MFS_1"/>
    <property type="match status" value="1"/>
</dbReference>
<comment type="subcellular location">
    <subcellularLocation>
        <location evidence="1">Membrane</location>
        <topology evidence="1">Multi-pass membrane protein</topology>
    </subcellularLocation>
</comment>
<dbReference type="PROSITE" id="PS50850">
    <property type="entry name" value="MFS"/>
    <property type="match status" value="1"/>
</dbReference>
<evidence type="ECO:0000256" key="4">
    <source>
        <dbReference type="ARBA" id="ARBA00023136"/>
    </source>
</evidence>
<evidence type="ECO:0000259" key="8">
    <source>
        <dbReference type="PROSITE" id="PS50850"/>
    </source>
</evidence>
<dbReference type="GO" id="GO:0005886">
    <property type="term" value="C:plasma membrane"/>
    <property type="evidence" value="ECO:0007669"/>
    <property type="project" value="TreeGrafter"/>
</dbReference>
<keyword evidence="2 7" id="KW-0812">Transmembrane</keyword>
<comment type="caution">
    <text evidence="9">The sequence shown here is derived from an EMBL/GenBank/DDBJ whole genome shotgun (WGS) entry which is preliminary data.</text>
</comment>